<accession>A0A2B7Y1U3</accession>
<feature type="region of interest" description="Disordered" evidence="1">
    <location>
        <begin position="1"/>
        <end position="58"/>
    </location>
</feature>
<evidence type="ECO:0000313" key="3">
    <source>
        <dbReference type="Proteomes" id="UP000223968"/>
    </source>
</evidence>
<gene>
    <name evidence="2" type="ORF">AJ79_02838</name>
</gene>
<dbReference type="InterPro" id="IPR011333">
    <property type="entry name" value="SKP1/BTB/POZ_sf"/>
</dbReference>
<feature type="region of interest" description="Disordered" evidence="1">
    <location>
        <begin position="140"/>
        <end position="159"/>
    </location>
</feature>
<feature type="compositionally biased region" description="Basic residues" evidence="1">
    <location>
        <begin position="264"/>
        <end position="273"/>
    </location>
</feature>
<dbReference type="CDD" id="cd18186">
    <property type="entry name" value="BTB_POZ_ZBTB_KLHL-like"/>
    <property type="match status" value="1"/>
</dbReference>
<reference evidence="2 3" key="1">
    <citation type="submission" date="2017-10" db="EMBL/GenBank/DDBJ databases">
        <title>Comparative genomics in systemic dimorphic fungi from Ajellomycetaceae.</title>
        <authorList>
            <person name="Munoz J.F."/>
            <person name="Mcewen J.G."/>
            <person name="Clay O.K."/>
            <person name="Cuomo C.A."/>
        </authorList>
    </citation>
    <scope>NUCLEOTIDE SEQUENCE [LARGE SCALE GENOMIC DNA]</scope>
    <source>
        <strain evidence="2 3">UAMH5409</strain>
    </source>
</reference>
<organism evidence="2 3">
    <name type="scientific">Helicocarpus griseus UAMH5409</name>
    <dbReference type="NCBI Taxonomy" id="1447875"/>
    <lineage>
        <taxon>Eukaryota</taxon>
        <taxon>Fungi</taxon>
        <taxon>Dikarya</taxon>
        <taxon>Ascomycota</taxon>
        <taxon>Pezizomycotina</taxon>
        <taxon>Eurotiomycetes</taxon>
        <taxon>Eurotiomycetidae</taxon>
        <taxon>Onygenales</taxon>
        <taxon>Ajellomycetaceae</taxon>
        <taxon>Helicocarpus</taxon>
    </lineage>
</organism>
<dbReference type="PANTHER" id="PTHR47843:SF3">
    <property type="entry name" value="BTB DOMAIN-CONTAINING PROTEIN"/>
    <property type="match status" value="1"/>
</dbReference>
<feature type="compositionally biased region" description="Low complexity" evidence="1">
    <location>
        <begin position="26"/>
        <end position="47"/>
    </location>
</feature>
<evidence type="ECO:0000313" key="2">
    <source>
        <dbReference type="EMBL" id="PGH14822.1"/>
    </source>
</evidence>
<dbReference type="PANTHER" id="PTHR47843">
    <property type="entry name" value="BTB DOMAIN-CONTAINING PROTEIN-RELATED"/>
    <property type="match status" value="1"/>
</dbReference>
<dbReference type="Gene3D" id="3.30.710.10">
    <property type="entry name" value="Potassium Channel Kv1.1, Chain A"/>
    <property type="match status" value="1"/>
</dbReference>
<protein>
    <recommendedName>
        <fullName evidence="4">BTB domain-containing protein</fullName>
    </recommendedName>
</protein>
<dbReference type="Proteomes" id="UP000223968">
    <property type="component" value="Unassembled WGS sequence"/>
</dbReference>
<dbReference type="OrthoDB" id="3926209at2759"/>
<comment type="caution">
    <text evidence="2">The sequence shown here is derived from an EMBL/GenBank/DDBJ whole genome shotgun (WGS) entry which is preliminary data.</text>
</comment>
<evidence type="ECO:0008006" key="4">
    <source>
        <dbReference type="Google" id="ProtNLM"/>
    </source>
</evidence>
<keyword evidence="3" id="KW-1185">Reference proteome</keyword>
<name>A0A2B7Y1U3_9EURO</name>
<sequence length="273" mass="30116">MSEPRIEIPAENPDVEMAGSTETPVETESAGVAEGAAEGEPEAAAAEGGEENAQEPESKQATFIDYLKSPIVELVVGSGDEQTTLTAHQAILIASPFFKETVDKFPEDGPRRIILENEVLDTIGCYLQYQYTGEYFPRRLPAPSDALEPDPSAPEVDDTGDQLLKHARLAHGKIHRINSTARGEIAYARYVYGNTPADDTTIRKPVAAFWATRSHVLRHEAEKEFKSMCLEYPQFGFDVLSLVLDQKEKRSHDKEAETPTIKGSARKRARMGL</sequence>
<dbReference type="EMBL" id="PDNB01000031">
    <property type="protein sequence ID" value="PGH14822.1"/>
    <property type="molecule type" value="Genomic_DNA"/>
</dbReference>
<dbReference type="AlphaFoldDB" id="A0A2B7Y1U3"/>
<feature type="region of interest" description="Disordered" evidence="1">
    <location>
        <begin position="248"/>
        <end position="273"/>
    </location>
</feature>
<proteinExistence type="predicted"/>
<feature type="compositionally biased region" description="Basic and acidic residues" evidence="1">
    <location>
        <begin position="248"/>
        <end position="257"/>
    </location>
</feature>
<evidence type="ECO:0000256" key="1">
    <source>
        <dbReference type="SAM" id="MobiDB-lite"/>
    </source>
</evidence>